<reference evidence="3 4" key="1">
    <citation type="journal article" date="2014" name="PLoS Genet.">
        <title>Phylogenetically driven sequencing of extremely halophilic archaea reveals strategies for static and dynamic osmo-response.</title>
        <authorList>
            <person name="Becker E.A."/>
            <person name="Seitzer P.M."/>
            <person name="Tritt A."/>
            <person name="Larsen D."/>
            <person name="Krusor M."/>
            <person name="Yao A.I."/>
            <person name="Wu D."/>
            <person name="Madern D."/>
            <person name="Eisen J.A."/>
            <person name="Darling A.E."/>
            <person name="Facciotti M.T."/>
        </authorList>
    </citation>
    <scope>NUCLEOTIDE SEQUENCE [LARGE SCALE GENOMIC DNA]</scope>
    <source>
        <strain evidence="3 4">DSM 12278</strain>
    </source>
</reference>
<feature type="domain" description="ParB-like N-terminal" evidence="2">
    <location>
        <begin position="1"/>
        <end position="94"/>
    </location>
</feature>
<name>M0AH67_NATA1</name>
<dbReference type="Pfam" id="PF04343">
    <property type="entry name" value="DUF488"/>
    <property type="match status" value="1"/>
</dbReference>
<dbReference type="InterPro" id="IPR041468">
    <property type="entry name" value="HTH_ParB/Spo0J"/>
</dbReference>
<dbReference type="GO" id="GO:0003677">
    <property type="term" value="F:DNA binding"/>
    <property type="evidence" value="ECO:0007669"/>
    <property type="project" value="InterPro"/>
</dbReference>
<dbReference type="Pfam" id="PF02195">
    <property type="entry name" value="ParB_N"/>
    <property type="match status" value="1"/>
</dbReference>
<evidence type="ECO:0000256" key="1">
    <source>
        <dbReference type="ARBA" id="ARBA00022829"/>
    </source>
</evidence>
<evidence type="ECO:0000313" key="4">
    <source>
        <dbReference type="Proteomes" id="UP000011554"/>
    </source>
</evidence>
<dbReference type="InterPro" id="IPR050336">
    <property type="entry name" value="Chromosome_partition/occlusion"/>
</dbReference>
<protein>
    <submittedName>
        <fullName evidence="3">ParB domain protein</fullName>
    </submittedName>
</protein>
<dbReference type="InterPro" id="IPR036086">
    <property type="entry name" value="ParB/Sulfiredoxin_sf"/>
</dbReference>
<dbReference type="PANTHER" id="PTHR33375:SF1">
    <property type="entry name" value="CHROMOSOME-PARTITIONING PROTEIN PARB-RELATED"/>
    <property type="match status" value="1"/>
</dbReference>
<dbReference type="RefSeq" id="WP_006110752.1">
    <property type="nucleotide sequence ID" value="NZ_AOIO01000040.1"/>
</dbReference>
<dbReference type="InterPro" id="IPR007438">
    <property type="entry name" value="DUF488"/>
</dbReference>
<dbReference type="PANTHER" id="PTHR33375">
    <property type="entry name" value="CHROMOSOME-PARTITIONING PROTEIN PARB-RELATED"/>
    <property type="match status" value="1"/>
</dbReference>
<dbReference type="eggNOG" id="arCOG00723">
    <property type="taxonomic scope" value="Archaea"/>
</dbReference>
<sequence length="352" mass="40769">MKISVGSIKLPNFQIREELDEEHVKEIRESFKEDGQWNPIIVRPLNGTSDAEYEVISGAHRLSAARDLDWVEIDAIVKDLADQEARGLAIKTNRMQKEMKDEEVGELCKELYNDYGLDEEEIGEITGMSPRTVQDKITLVMDLADPVYELVKSGDLAARKGLVVATLPKEDQMRFVEMMQEEGWSRDEARAQLDRFQNDTVVTVGYSGKDFDELVDELKAKDVEVLVDVRASGESMYKPNFNTDVLENQFENIDEINYVHRPDFGVPQLMVEPYKEQAIGHKCFSDWYNWHIHSEEDKLEEFADFLKNAGKPALMCIEEFPEPEGDQHHYCHRHHLANELIDEDYFRHRQDI</sequence>
<keyword evidence="1" id="KW-0159">Chromosome partition</keyword>
<dbReference type="Gene3D" id="1.10.10.2830">
    <property type="match status" value="1"/>
</dbReference>
<dbReference type="GO" id="GO:0005694">
    <property type="term" value="C:chromosome"/>
    <property type="evidence" value="ECO:0007669"/>
    <property type="project" value="TreeGrafter"/>
</dbReference>
<dbReference type="NCBIfam" id="TIGR00180">
    <property type="entry name" value="parB_part"/>
    <property type="match status" value="1"/>
</dbReference>
<dbReference type="STRING" id="29540.C481_18250"/>
<dbReference type="eggNOG" id="arCOG01875">
    <property type="taxonomic scope" value="Archaea"/>
</dbReference>
<comment type="caution">
    <text evidence="3">The sequence shown here is derived from an EMBL/GenBank/DDBJ whole genome shotgun (WGS) entry which is preliminary data.</text>
</comment>
<evidence type="ECO:0000259" key="2">
    <source>
        <dbReference type="SMART" id="SM00470"/>
    </source>
</evidence>
<dbReference type="Proteomes" id="UP000011554">
    <property type="component" value="Unassembled WGS sequence"/>
</dbReference>
<dbReference type="Gene3D" id="3.90.1530.30">
    <property type="match status" value="1"/>
</dbReference>
<dbReference type="AlphaFoldDB" id="M0AH67"/>
<gene>
    <name evidence="3" type="ORF">C481_18250</name>
</gene>
<dbReference type="InterPro" id="IPR004437">
    <property type="entry name" value="ParB/RepB/Spo0J"/>
</dbReference>
<dbReference type="EMBL" id="AOIO01000040">
    <property type="protein sequence ID" value="ELY97904.1"/>
    <property type="molecule type" value="Genomic_DNA"/>
</dbReference>
<dbReference type="GO" id="GO:0007059">
    <property type="term" value="P:chromosome segregation"/>
    <property type="evidence" value="ECO:0007669"/>
    <property type="project" value="UniProtKB-KW"/>
</dbReference>
<dbReference type="SUPFAM" id="SSF110849">
    <property type="entry name" value="ParB/Sulfiredoxin"/>
    <property type="match status" value="1"/>
</dbReference>
<dbReference type="PATRIC" id="fig|29540.5.peg.3717"/>
<organism evidence="3 4">
    <name type="scientific">Natrialba asiatica (strain ATCC 700177 / DSM 12278 / JCM 9576 / FERM P-10747 / NBRC 102637 / 172P1)</name>
    <dbReference type="NCBI Taxonomy" id="29540"/>
    <lineage>
        <taxon>Archaea</taxon>
        <taxon>Methanobacteriati</taxon>
        <taxon>Methanobacteriota</taxon>
        <taxon>Stenosarchaea group</taxon>
        <taxon>Halobacteria</taxon>
        <taxon>Halobacteriales</taxon>
        <taxon>Natrialbaceae</taxon>
        <taxon>Natrialba</taxon>
    </lineage>
</organism>
<dbReference type="OrthoDB" id="15220at2157"/>
<keyword evidence="4" id="KW-1185">Reference proteome</keyword>
<proteinExistence type="predicted"/>
<dbReference type="Pfam" id="PF17762">
    <property type="entry name" value="HTH_ParB"/>
    <property type="match status" value="1"/>
</dbReference>
<accession>M0AH67</accession>
<dbReference type="SMART" id="SM00470">
    <property type="entry name" value="ParB"/>
    <property type="match status" value="1"/>
</dbReference>
<dbReference type="InterPro" id="IPR003115">
    <property type="entry name" value="ParB_N"/>
</dbReference>
<evidence type="ECO:0000313" key="3">
    <source>
        <dbReference type="EMBL" id="ELY97904.1"/>
    </source>
</evidence>